<feature type="transmembrane region" description="Helical" evidence="1">
    <location>
        <begin position="70"/>
        <end position="99"/>
    </location>
</feature>
<dbReference type="Proteomes" id="UP000008633">
    <property type="component" value="Chromosome"/>
</dbReference>
<reference evidence="3" key="2">
    <citation type="submission" date="2011-01" db="EMBL/GenBank/DDBJ databases">
        <title>The complete genome of Nitratifractor salsuginis DSM 16511.</title>
        <authorList>
            <consortium name="US DOE Joint Genome Institute (JGI-PGF)"/>
            <person name="Lucas S."/>
            <person name="Copeland A."/>
            <person name="Lapidus A."/>
            <person name="Bruce D."/>
            <person name="Goodwin L."/>
            <person name="Pitluck S."/>
            <person name="Kyrpides N."/>
            <person name="Mavromatis K."/>
            <person name="Ivanova N."/>
            <person name="Mikhailova N."/>
            <person name="Zeytun A."/>
            <person name="Detter J.C."/>
            <person name="Tapia R."/>
            <person name="Han C."/>
            <person name="Land M."/>
            <person name="Hauser L."/>
            <person name="Markowitz V."/>
            <person name="Cheng J.-F."/>
            <person name="Hugenholtz P."/>
            <person name="Woyke T."/>
            <person name="Wu D."/>
            <person name="Tindall B."/>
            <person name="Schuetze A."/>
            <person name="Brambilla E."/>
            <person name="Klenk H.-P."/>
            <person name="Eisen J.A."/>
        </authorList>
    </citation>
    <scope>NUCLEOTIDE SEQUENCE [LARGE SCALE GENOMIC DNA]</scope>
    <source>
        <strain evidence="3">DSM 16511 / JCM 12458 / E9I37-1</strain>
    </source>
</reference>
<reference evidence="2 3" key="1">
    <citation type="journal article" date="2011" name="Stand. Genomic Sci.">
        <title>Complete genome sequence of Nitratifractor salsuginis type strain (E9I37-1).</title>
        <authorList>
            <person name="Anderson I."/>
            <person name="Sikorski J."/>
            <person name="Zeytun A."/>
            <person name="Nolan M."/>
            <person name="Lapidus A."/>
            <person name="Lucas S."/>
            <person name="Hammon N."/>
            <person name="Deshpande S."/>
            <person name="Cheng J.F."/>
            <person name="Tapia R."/>
            <person name="Han C."/>
            <person name="Goodwin L."/>
            <person name="Pitluck S."/>
            <person name="Liolios K."/>
            <person name="Pagani I."/>
            <person name="Ivanova N."/>
            <person name="Huntemann M."/>
            <person name="Mavromatis K."/>
            <person name="Ovchinikova G."/>
            <person name="Pati A."/>
            <person name="Chen A."/>
            <person name="Palaniappan K."/>
            <person name="Land M."/>
            <person name="Hauser L."/>
            <person name="Brambilla E.M."/>
            <person name="Ngatchou-Djao O.D."/>
            <person name="Rohde M."/>
            <person name="Tindall B.J."/>
            <person name="Goker M."/>
            <person name="Detter J.C."/>
            <person name="Woyke T."/>
            <person name="Bristow J."/>
            <person name="Eisen J.A."/>
            <person name="Markowitz V."/>
            <person name="Hugenholtz P."/>
            <person name="Klenk H.P."/>
            <person name="Kyrpides N.C."/>
        </authorList>
    </citation>
    <scope>NUCLEOTIDE SEQUENCE [LARGE SCALE GENOMIC DNA]</scope>
    <source>
        <strain evidence="3">DSM 16511 / JCM 12458 / E9I37-1</strain>
    </source>
</reference>
<dbReference type="RefSeq" id="WP_013554385.1">
    <property type="nucleotide sequence ID" value="NC_014935.1"/>
</dbReference>
<keyword evidence="1" id="KW-1133">Transmembrane helix</keyword>
<organism evidence="2 3">
    <name type="scientific">Nitratifractor salsuginis (strain DSM 16511 / JCM 12458 / E9I37-1)</name>
    <dbReference type="NCBI Taxonomy" id="749222"/>
    <lineage>
        <taxon>Bacteria</taxon>
        <taxon>Pseudomonadati</taxon>
        <taxon>Campylobacterota</taxon>
        <taxon>Epsilonproteobacteria</taxon>
        <taxon>Campylobacterales</taxon>
        <taxon>Sulfurovaceae</taxon>
        <taxon>Nitratifractor</taxon>
    </lineage>
</organism>
<proteinExistence type="predicted"/>
<dbReference type="eggNOG" id="COG2354">
    <property type="taxonomic scope" value="Bacteria"/>
</dbReference>
<dbReference type="EMBL" id="CP002452">
    <property type="protein sequence ID" value="ADV46696.1"/>
    <property type="molecule type" value="Genomic_DNA"/>
</dbReference>
<dbReference type="OrthoDB" id="9814178at2"/>
<feature type="transmembrane region" description="Helical" evidence="1">
    <location>
        <begin position="220"/>
        <end position="241"/>
    </location>
</feature>
<protein>
    <recommendedName>
        <fullName evidence="4">Inner membrane protein YedI</fullName>
    </recommendedName>
</protein>
<keyword evidence="1" id="KW-0812">Transmembrane</keyword>
<feature type="transmembrane region" description="Helical" evidence="1">
    <location>
        <begin position="138"/>
        <end position="157"/>
    </location>
</feature>
<name>E6WZQ5_NITSE</name>
<keyword evidence="1" id="KW-0472">Membrane</keyword>
<feature type="transmembrane region" description="Helical" evidence="1">
    <location>
        <begin position="261"/>
        <end position="278"/>
    </location>
</feature>
<dbReference type="KEGG" id="nsa:Nitsa_1447"/>
<evidence type="ECO:0008006" key="4">
    <source>
        <dbReference type="Google" id="ProtNLM"/>
    </source>
</evidence>
<evidence type="ECO:0000256" key="1">
    <source>
        <dbReference type="SAM" id="Phobius"/>
    </source>
</evidence>
<accession>E6WZQ5</accession>
<dbReference type="PANTHER" id="PTHR30503:SF3">
    <property type="entry name" value="INNER MEMBRANE PROTEIN YEDI"/>
    <property type="match status" value="1"/>
</dbReference>
<evidence type="ECO:0000313" key="3">
    <source>
        <dbReference type="Proteomes" id="UP000008633"/>
    </source>
</evidence>
<dbReference type="Pfam" id="PF05661">
    <property type="entry name" value="DUF808"/>
    <property type="match status" value="1"/>
</dbReference>
<evidence type="ECO:0000313" key="2">
    <source>
        <dbReference type="EMBL" id="ADV46696.1"/>
    </source>
</evidence>
<dbReference type="PANTHER" id="PTHR30503">
    <property type="entry name" value="INNER MEMBRANE PROTEIN YEDI"/>
    <property type="match status" value="1"/>
</dbReference>
<gene>
    <name evidence="2" type="ordered locus">Nitsa_1447</name>
</gene>
<dbReference type="GO" id="GO:0005886">
    <property type="term" value="C:plasma membrane"/>
    <property type="evidence" value="ECO:0007669"/>
    <property type="project" value="TreeGrafter"/>
</dbReference>
<dbReference type="PIRSF" id="PIRSF016660">
    <property type="entry name" value="YedI"/>
    <property type="match status" value="1"/>
</dbReference>
<sequence>MASGFFALFDDIASLMDDVAVMGKISAKHTAGVLGDDLAVNADKAAGFPPSRELPVLWAITKGSFLNKLILLPLAFLLSAFAPGVIVPILMLGGLYLAFEGAEKIIEWLFYREEKHEEEEEENADPLEAERKKIRSAIVTDFILSIEIVIIALGTVSDQPLSVQIPVVTLVAFAATIGVYGLVALIVRLDDIGAYLIRMSGDKGFGAALGRLLVAALPKIIKALSIIGTLAMLLVAGGIFLHHIPRLHELFHTWPSLVAELLIGLALGLVVTALLWPIQKLIGFVDKSNATR</sequence>
<dbReference type="AlphaFoldDB" id="E6WZQ5"/>
<dbReference type="STRING" id="749222.Nitsa_1447"/>
<feature type="transmembrane region" description="Helical" evidence="1">
    <location>
        <begin position="163"/>
        <end position="189"/>
    </location>
</feature>
<dbReference type="InterPro" id="IPR008526">
    <property type="entry name" value="YedI"/>
</dbReference>
<dbReference type="HOGENOM" id="CLU_059391_0_0_7"/>
<keyword evidence="3" id="KW-1185">Reference proteome</keyword>